<name>A0ABU3N6X1_9SPHN</name>
<organism evidence="1">
    <name type="scientific">Sphingomonas psychrotolerans</name>
    <dbReference type="NCBI Taxonomy" id="1327635"/>
    <lineage>
        <taxon>Bacteria</taxon>
        <taxon>Pseudomonadati</taxon>
        <taxon>Pseudomonadota</taxon>
        <taxon>Alphaproteobacteria</taxon>
        <taxon>Sphingomonadales</taxon>
        <taxon>Sphingomonadaceae</taxon>
        <taxon>Sphingomonas</taxon>
    </lineage>
</organism>
<comment type="caution">
    <text evidence="1">The sequence shown here is derived from an EMBL/GenBank/DDBJ whole genome shotgun (WGS) entry which is preliminary data.</text>
</comment>
<gene>
    <name evidence="1" type="ORF">MZO42_16075</name>
</gene>
<evidence type="ECO:0008006" key="2">
    <source>
        <dbReference type="Google" id="ProtNLM"/>
    </source>
</evidence>
<evidence type="ECO:0000313" key="1">
    <source>
        <dbReference type="EMBL" id="MDT8760218.1"/>
    </source>
</evidence>
<dbReference type="PROSITE" id="PS51257">
    <property type="entry name" value="PROKAR_LIPOPROTEIN"/>
    <property type="match status" value="1"/>
</dbReference>
<proteinExistence type="predicted"/>
<dbReference type="EMBL" id="JALMLT010000004">
    <property type="protein sequence ID" value="MDT8760218.1"/>
    <property type="molecule type" value="Genomic_DNA"/>
</dbReference>
<accession>A0ABU3N6X1</accession>
<reference evidence="1" key="1">
    <citation type="submission" date="2022-04" db="EMBL/GenBank/DDBJ databases">
        <title>Tomato heritable bacteria conferring resistance against bacterial wilt.</title>
        <authorList>
            <person name="Yin J."/>
        </authorList>
    </citation>
    <scope>NUCLEOTIDE SEQUENCE</scope>
    <source>
        <strain evidence="1">Cra20</strain>
    </source>
</reference>
<protein>
    <recommendedName>
        <fullName evidence="2">Lipoprotein</fullName>
    </recommendedName>
</protein>
<sequence>MRVASWLPAVAAIFSSCHSTEVVEGDRQQMAAPLNMNREGVAERPLTPSILEYRHVESQASGSSPRTYIQTLEGDRWTRTFGNLTFGWGDPYVSGLTGERATPPGIVVGGQLVRLNSPDAVLAAIRDYARDLSIHELGPTGRAYIFLFPKRVDFDQTLVAARSATIPGLQRFSPLAAQCSYARLRLDQGNRQAAILLMHVPDLDLNLADAEDRTCVEQFFAQNLQIAPREVQILLYPRVSGASGGCTLARILRPDQLQASPALESAGCPTAPIRRAEVLVAFAKARGVGLRPGQAEAMIRSVENACKEQIGSERVKDESCRAALAGEK</sequence>